<organism evidence="2 3">
    <name type="scientific">Streptomyces antimicrobicus</name>
    <dbReference type="NCBI Taxonomy" id="2883108"/>
    <lineage>
        <taxon>Bacteria</taxon>
        <taxon>Bacillati</taxon>
        <taxon>Actinomycetota</taxon>
        <taxon>Actinomycetes</taxon>
        <taxon>Kitasatosporales</taxon>
        <taxon>Streptomycetaceae</taxon>
        <taxon>Streptomyces</taxon>
    </lineage>
</organism>
<name>A0ABS8B8Z3_9ACTN</name>
<feature type="region of interest" description="Disordered" evidence="1">
    <location>
        <begin position="55"/>
        <end position="92"/>
    </location>
</feature>
<proteinExistence type="predicted"/>
<comment type="caution">
    <text evidence="2">The sequence shown here is derived from an EMBL/GenBank/DDBJ whole genome shotgun (WGS) entry which is preliminary data.</text>
</comment>
<evidence type="ECO:0000313" key="2">
    <source>
        <dbReference type="EMBL" id="MCB5181084.1"/>
    </source>
</evidence>
<dbReference type="EMBL" id="JAJAUY010000062">
    <property type="protein sequence ID" value="MCB5181084.1"/>
    <property type="molecule type" value="Genomic_DNA"/>
</dbReference>
<dbReference type="RefSeq" id="WP_226728171.1">
    <property type="nucleotide sequence ID" value="NZ_JAJAUY010000062.1"/>
</dbReference>
<keyword evidence="3" id="KW-1185">Reference proteome</keyword>
<protein>
    <recommendedName>
        <fullName evidence="4">SPOR domain-containing protein</fullName>
    </recommendedName>
</protein>
<reference evidence="2 3" key="1">
    <citation type="submission" date="2021-10" db="EMBL/GenBank/DDBJ databases">
        <title>Streptomyces sp. strain SMC 277, a novel streptomycete isolated from soil.</title>
        <authorList>
            <person name="Chanama M."/>
        </authorList>
    </citation>
    <scope>NUCLEOTIDE SEQUENCE [LARGE SCALE GENOMIC DNA]</scope>
    <source>
        <strain evidence="2 3">SMC 277</strain>
    </source>
</reference>
<evidence type="ECO:0008006" key="4">
    <source>
        <dbReference type="Google" id="ProtNLM"/>
    </source>
</evidence>
<sequence>MALFKKRQVGKPGEWYYCLVHQKVEEGPECPAKDRFGPYTTRDEAAHAMETARERNLQWQNDPNWNDRNDGTDGNDGTDRAGEGGAGTGTAT</sequence>
<feature type="compositionally biased region" description="Basic and acidic residues" evidence="1">
    <location>
        <begin position="65"/>
        <end position="82"/>
    </location>
</feature>
<dbReference type="Proteomes" id="UP001199054">
    <property type="component" value="Unassembled WGS sequence"/>
</dbReference>
<gene>
    <name evidence="2" type="ORF">LG632_17060</name>
</gene>
<accession>A0ABS8B8Z3</accession>
<evidence type="ECO:0000256" key="1">
    <source>
        <dbReference type="SAM" id="MobiDB-lite"/>
    </source>
</evidence>
<feature type="compositionally biased region" description="Gly residues" evidence="1">
    <location>
        <begin position="83"/>
        <end position="92"/>
    </location>
</feature>
<evidence type="ECO:0000313" key="3">
    <source>
        <dbReference type="Proteomes" id="UP001199054"/>
    </source>
</evidence>